<sequence length="337" mass="36068">MKSIGVVKAAPIEDPESLIDRDIPLPSPGPNDLLVRVHAISVNPADYRMRQRKEDDGQFVVLGWDVAGEVVASGKNVTAFVAGDKVYYAGDLTRPGANSEYHVVDEAIVGHAPISVDLICAAALPLTTLTAWEALFDRMGLSPEKPENGKTLLIVGGAGGVGSMAIQLARLVPGLQVIATASRPESRDWCEKLGAHAVINHFGDMAEQLAVQNLSAPDLILLLNDPDRHYPALADMLAPQGKLCCIVPFKQDPNLNLLMRKSASFLWEFMFTRAMFSTADKSTQGVILNSVAAMIDNGRLISTATQNIGAINAANLRAAHLQLESGRTIGKLLLSGF</sequence>
<evidence type="ECO:0000313" key="12">
    <source>
        <dbReference type="Proteomes" id="UP000038647"/>
    </source>
</evidence>
<evidence type="ECO:0000313" key="10">
    <source>
        <dbReference type="EMBL" id="CNK37705.1"/>
    </source>
</evidence>
<evidence type="ECO:0000313" key="11">
    <source>
        <dbReference type="EMBL" id="CNL18886.1"/>
    </source>
</evidence>
<keyword evidence="8" id="KW-0862">Zinc</keyword>
<dbReference type="InterPro" id="IPR011032">
    <property type="entry name" value="GroES-like_sf"/>
</dbReference>
<reference evidence="10 12" key="1">
    <citation type="submission" date="2015-03" db="EMBL/GenBank/DDBJ databases">
        <authorList>
            <consortium name="Pathogen Informatics"/>
            <person name="Murphy D."/>
        </authorList>
    </citation>
    <scope>NUCLEOTIDE SEQUENCE [LARGE SCALE GENOMIC DNA]</scope>
    <source>
        <strain evidence="10 12">IP08791</strain>
    </source>
</reference>
<reference evidence="11 13" key="2">
    <citation type="submission" date="2015-03" db="EMBL/GenBank/DDBJ databases">
        <authorList>
            <person name="Murphy D."/>
        </authorList>
    </citation>
    <scope>NUCLEOTIDE SEQUENCE [LARGE SCALE GENOMIC DNA]</scope>
    <source>
        <strain evidence="11 13">IP06005</strain>
    </source>
</reference>
<keyword evidence="4" id="KW-0963">Cytoplasm</keyword>
<dbReference type="InterPro" id="IPR002364">
    <property type="entry name" value="Quin_OxRdtase/zeta-crystal_CS"/>
</dbReference>
<feature type="domain" description="Enoyl reductase (ER)" evidence="9">
    <location>
        <begin position="13"/>
        <end position="334"/>
    </location>
</feature>
<organism evidence="11 13">
    <name type="scientific">Yersinia aldovae</name>
    <dbReference type="NCBI Taxonomy" id="29483"/>
    <lineage>
        <taxon>Bacteria</taxon>
        <taxon>Pseudomonadati</taxon>
        <taxon>Pseudomonadota</taxon>
        <taxon>Gammaproteobacteria</taxon>
        <taxon>Enterobacterales</taxon>
        <taxon>Yersiniaceae</taxon>
        <taxon>Yersinia</taxon>
    </lineage>
</organism>
<dbReference type="CDD" id="cd08252">
    <property type="entry name" value="AL_MDR"/>
    <property type="match status" value="1"/>
</dbReference>
<dbReference type="SUPFAM" id="SSF51735">
    <property type="entry name" value="NAD(P)-binding Rossmann-fold domains"/>
    <property type="match status" value="1"/>
</dbReference>
<dbReference type="Gene3D" id="3.40.50.720">
    <property type="entry name" value="NAD(P)-binding Rossmann-like Domain"/>
    <property type="match status" value="1"/>
</dbReference>
<dbReference type="PROSITE" id="PS01162">
    <property type="entry name" value="QOR_ZETA_CRYSTAL"/>
    <property type="match status" value="1"/>
</dbReference>
<evidence type="ECO:0000313" key="13">
    <source>
        <dbReference type="Proteomes" id="UP000041595"/>
    </source>
</evidence>
<dbReference type="InterPro" id="IPR051603">
    <property type="entry name" value="Zinc-ADH_QOR/CCCR"/>
</dbReference>
<dbReference type="Pfam" id="PF00107">
    <property type="entry name" value="ADH_zinc_N"/>
    <property type="match status" value="1"/>
</dbReference>
<comment type="subunit">
    <text evidence="3">Homotetramer.</text>
</comment>
<dbReference type="NCBIfam" id="TIGR02817">
    <property type="entry name" value="adh_fam_1"/>
    <property type="match status" value="1"/>
</dbReference>
<keyword evidence="12" id="KW-1185">Reference proteome</keyword>
<dbReference type="OrthoDB" id="9785812at2"/>
<evidence type="ECO:0000256" key="5">
    <source>
        <dbReference type="ARBA" id="ARBA00022857"/>
    </source>
</evidence>
<dbReference type="eggNOG" id="COG0604">
    <property type="taxonomic scope" value="Bacteria"/>
</dbReference>
<evidence type="ECO:0000256" key="7">
    <source>
        <dbReference type="ARBA" id="ARBA00022990"/>
    </source>
</evidence>
<name>A0A0T9U4J0_YERAL</name>
<evidence type="ECO:0000256" key="8">
    <source>
        <dbReference type="RuleBase" id="RU364000"/>
    </source>
</evidence>
<accession>A0A0T9U4J0</accession>
<dbReference type="AlphaFoldDB" id="A0A0T9U4J0"/>
<dbReference type="GO" id="GO:0008270">
    <property type="term" value="F:zinc ion binding"/>
    <property type="evidence" value="ECO:0007669"/>
    <property type="project" value="InterPro"/>
</dbReference>
<evidence type="ECO:0000256" key="3">
    <source>
        <dbReference type="ARBA" id="ARBA00011881"/>
    </source>
</evidence>
<dbReference type="GO" id="GO:0016491">
    <property type="term" value="F:oxidoreductase activity"/>
    <property type="evidence" value="ECO:0007669"/>
    <property type="project" value="UniProtKB-KW"/>
</dbReference>
<evidence type="ECO:0000259" key="9">
    <source>
        <dbReference type="SMART" id="SM00829"/>
    </source>
</evidence>
<keyword evidence="8" id="KW-0560">Oxidoreductase</keyword>
<evidence type="ECO:0000256" key="6">
    <source>
        <dbReference type="ARBA" id="ARBA00022884"/>
    </source>
</evidence>
<proteinExistence type="inferred from homology"/>
<dbReference type="PANTHER" id="PTHR44154">
    <property type="entry name" value="QUINONE OXIDOREDUCTASE"/>
    <property type="match status" value="1"/>
</dbReference>
<evidence type="ECO:0000256" key="1">
    <source>
        <dbReference type="ARBA" id="ARBA00004496"/>
    </source>
</evidence>
<dbReference type="EMBL" id="CQEJ01000012">
    <property type="protein sequence ID" value="CNL18886.1"/>
    <property type="molecule type" value="Genomic_DNA"/>
</dbReference>
<dbReference type="InterPro" id="IPR036291">
    <property type="entry name" value="NAD(P)-bd_dom_sf"/>
</dbReference>
<comment type="similarity">
    <text evidence="2 8">Belongs to the zinc-containing alcohol dehydrogenase family. Quinone oxidoreductase subfamily.</text>
</comment>
<evidence type="ECO:0000256" key="4">
    <source>
        <dbReference type="ARBA" id="ARBA00022490"/>
    </source>
</evidence>
<keyword evidence="5" id="KW-0521">NADP</keyword>
<evidence type="ECO:0000256" key="2">
    <source>
        <dbReference type="ARBA" id="ARBA00010371"/>
    </source>
</evidence>
<gene>
    <name evidence="11" type="ORF">ERS137965_02306</name>
    <name evidence="10" type="ORF">ERS137966_00002</name>
</gene>
<comment type="subcellular location">
    <subcellularLocation>
        <location evidence="1">Cytoplasm</location>
    </subcellularLocation>
</comment>
<keyword evidence="6" id="KW-0694">RNA-binding</keyword>
<dbReference type="Gene3D" id="3.90.180.10">
    <property type="entry name" value="Medium-chain alcohol dehydrogenases, catalytic domain"/>
    <property type="match status" value="1"/>
</dbReference>
<dbReference type="PANTHER" id="PTHR44154:SF1">
    <property type="entry name" value="QUINONE OXIDOREDUCTASE"/>
    <property type="match status" value="1"/>
</dbReference>
<dbReference type="SMART" id="SM00829">
    <property type="entry name" value="PKS_ER"/>
    <property type="match status" value="1"/>
</dbReference>
<dbReference type="InterPro" id="IPR013149">
    <property type="entry name" value="ADH-like_C"/>
</dbReference>
<dbReference type="InterPro" id="IPR014182">
    <property type="entry name" value="ADH_Zn_typ-1"/>
</dbReference>
<dbReference type="EMBL" id="CQEH01000001">
    <property type="protein sequence ID" value="CNK37705.1"/>
    <property type="molecule type" value="Genomic_DNA"/>
</dbReference>
<dbReference type="SUPFAM" id="SSF50129">
    <property type="entry name" value="GroES-like"/>
    <property type="match status" value="1"/>
</dbReference>
<dbReference type="Pfam" id="PF08240">
    <property type="entry name" value="ADH_N"/>
    <property type="match status" value="1"/>
</dbReference>
<dbReference type="GO" id="GO:0005737">
    <property type="term" value="C:cytoplasm"/>
    <property type="evidence" value="ECO:0007669"/>
    <property type="project" value="UniProtKB-SubCell"/>
</dbReference>
<dbReference type="Proteomes" id="UP000038647">
    <property type="component" value="Unassembled WGS sequence"/>
</dbReference>
<keyword evidence="8" id="KW-0479">Metal-binding</keyword>
<dbReference type="Proteomes" id="UP000041595">
    <property type="component" value="Unassembled WGS sequence"/>
</dbReference>
<protein>
    <recommendedName>
        <fullName evidence="8">Zinc-type alcohol dehydrogenase-like protein</fullName>
    </recommendedName>
</protein>
<dbReference type="InterPro" id="IPR020843">
    <property type="entry name" value="ER"/>
</dbReference>
<dbReference type="GO" id="GO:0003723">
    <property type="term" value="F:RNA binding"/>
    <property type="evidence" value="ECO:0007669"/>
    <property type="project" value="UniProtKB-KW"/>
</dbReference>
<dbReference type="InterPro" id="IPR013154">
    <property type="entry name" value="ADH-like_N"/>
</dbReference>
<keyword evidence="7" id="KW-0007">Acetylation</keyword>